<feature type="domain" description="DUF4369" evidence="1">
    <location>
        <begin position="23"/>
        <end position="119"/>
    </location>
</feature>
<proteinExistence type="predicted"/>
<dbReference type="InterPro" id="IPR025380">
    <property type="entry name" value="DUF4369"/>
</dbReference>
<comment type="caution">
    <text evidence="2">The sequence shown here is derived from an EMBL/GenBank/DDBJ whole genome shotgun (WGS) entry which is preliminary data.</text>
</comment>
<gene>
    <name evidence="2" type="ORF">EAX61_06360</name>
</gene>
<organism evidence="2 3">
    <name type="scientific">Dokdonia sinensis</name>
    <dbReference type="NCBI Taxonomy" id="2479847"/>
    <lineage>
        <taxon>Bacteria</taxon>
        <taxon>Pseudomonadati</taxon>
        <taxon>Bacteroidota</taxon>
        <taxon>Flavobacteriia</taxon>
        <taxon>Flavobacteriales</taxon>
        <taxon>Flavobacteriaceae</taxon>
        <taxon>Dokdonia</taxon>
    </lineage>
</organism>
<evidence type="ECO:0000313" key="2">
    <source>
        <dbReference type="EMBL" id="RMB60442.1"/>
    </source>
</evidence>
<dbReference type="RefSeq" id="WP_121916846.1">
    <property type="nucleotide sequence ID" value="NZ_REFV01000005.1"/>
</dbReference>
<evidence type="ECO:0000313" key="3">
    <source>
        <dbReference type="Proteomes" id="UP000281985"/>
    </source>
</evidence>
<dbReference type="PROSITE" id="PS51257">
    <property type="entry name" value="PROKAR_LIPOPROTEIN"/>
    <property type="match status" value="1"/>
</dbReference>
<dbReference type="EMBL" id="REFV01000005">
    <property type="protein sequence ID" value="RMB60442.1"/>
    <property type="molecule type" value="Genomic_DNA"/>
</dbReference>
<protein>
    <submittedName>
        <fullName evidence="2">DUF4369 domain-containing protein</fullName>
    </submittedName>
</protein>
<reference evidence="2 3" key="1">
    <citation type="submission" date="2018-10" db="EMBL/GenBank/DDBJ databases">
        <title>Dokdonia luteus sp. nov., isolated from sea water.</title>
        <authorList>
            <person name="Zhou L.Y."/>
            <person name="Du Z.J."/>
        </authorList>
    </citation>
    <scope>NUCLEOTIDE SEQUENCE [LARGE SCALE GENOMIC DNA]</scope>
    <source>
        <strain evidence="2 3">SH27</strain>
    </source>
</reference>
<evidence type="ECO:0000259" key="1">
    <source>
        <dbReference type="Pfam" id="PF14289"/>
    </source>
</evidence>
<dbReference type="AlphaFoldDB" id="A0A3M0GCP1"/>
<keyword evidence="3" id="KW-1185">Reference proteome</keyword>
<dbReference type="OrthoDB" id="1143206at2"/>
<dbReference type="Proteomes" id="UP000281985">
    <property type="component" value="Unassembled WGS sequence"/>
</dbReference>
<accession>A0A3M0GCP1</accession>
<sequence>MKNILLFSLIVGLFSGCSKDANFKVTGTVKGLKKGTIYLQQVKDTILVNLDSLVVDGDPDFEFYTDLKEPEVLYLYLDKVDASGYDDRILFFAEPGEMNIITSLKNFESFAAVTGSQNEVKLKEFLKMNSKFDDKNLDLIKASFIAQKNGEQDLILEYDDSLNNLLKTKYRYTGNFAATNKEFEVAPYLLLTQIPDASIAYLDTIYNKFPRKIKSSKYGRDVQKLIETRRKEEVSN</sequence>
<name>A0A3M0GCP1_9FLAO</name>
<dbReference type="Pfam" id="PF14289">
    <property type="entry name" value="DUF4369"/>
    <property type="match status" value="1"/>
</dbReference>